<evidence type="ECO:0000256" key="1">
    <source>
        <dbReference type="SAM" id="MobiDB-lite"/>
    </source>
</evidence>
<dbReference type="EMBL" id="QDKM01000006">
    <property type="protein sequence ID" value="PVH28127.1"/>
    <property type="molecule type" value="Genomic_DNA"/>
</dbReference>
<dbReference type="AlphaFoldDB" id="A0A2T8HRS2"/>
<dbReference type="Pfam" id="PF11011">
    <property type="entry name" value="DUF2849"/>
    <property type="match status" value="1"/>
</dbReference>
<dbReference type="Proteomes" id="UP000245911">
    <property type="component" value="Unassembled WGS sequence"/>
</dbReference>
<feature type="compositionally biased region" description="Low complexity" evidence="1">
    <location>
        <begin position="103"/>
        <end position="115"/>
    </location>
</feature>
<feature type="region of interest" description="Disordered" evidence="1">
    <location>
        <begin position="78"/>
        <end position="121"/>
    </location>
</feature>
<dbReference type="InterPro" id="IPR021270">
    <property type="entry name" value="DUF2849"/>
</dbReference>
<evidence type="ECO:0000313" key="2">
    <source>
        <dbReference type="EMBL" id="PVH28127.1"/>
    </source>
</evidence>
<reference evidence="2 3" key="1">
    <citation type="submission" date="2018-04" db="EMBL/GenBank/DDBJ databases">
        <title>Pararhodobacter oceanense sp. nov., isolated from marine intertidal sediment.</title>
        <authorList>
            <person name="Wang X.-L."/>
            <person name="Du Z.-J."/>
        </authorList>
    </citation>
    <scope>NUCLEOTIDE SEQUENCE [LARGE SCALE GENOMIC DNA]</scope>
    <source>
        <strain evidence="2 3">AM505</strain>
    </source>
</reference>
<gene>
    <name evidence="2" type="ORF">DDE20_13510</name>
</gene>
<evidence type="ECO:0000313" key="3">
    <source>
        <dbReference type="Proteomes" id="UP000245911"/>
    </source>
</evidence>
<protein>
    <submittedName>
        <fullName evidence="2">DUF2849 domain-containing protein</fullName>
    </submittedName>
</protein>
<dbReference type="OrthoDB" id="5738806at2"/>
<name>A0A2T8HRS2_9RHOB</name>
<dbReference type="RefSeq" id="WP_116559045.1">
    <property type="nucleotide sequence ID" value="NZ_QDKM01000006.1"/>
</dbReference>
<sequence length="121" mass="12814">MSRESFPQIVTANALIEGDVVYLTEAHGWTRELSEALVLTNPTDAELALAEGDAQVAQVVGCYLANVRLTASGPQPVHFREDFRRRGPSNYAHGKQAEGSAHTPADTPADTPTAAKAISAA</sequence>
<proteinExistence type="predicted"/>
<keyword evidence="3" id="KW-1185">Reference proteome</keyword>
<accession>A0A2T8HRS2</accession>
<comment type="caution">
    <text evidence="2">The sequence shown here is derived from an EMBL/GenBank/DDBJ whole genome shotgun (WGS) entry which is preliminary data.</text>
</comment>
<organism evidence="2 3">
    <name type="scientific">Pararhodobacter oceanensis</name>
    <dbReference type="NCBI Taxonomy" id="2172121"/>
    <lineage>
        <taxon>Bacteria</taxon>
        <taxon>Pseudomonadati</taxon>
        <taxon>Pseudomonadota</taxon>
        <taxon>Alphaproteobacteria</taxon>
        <taxon>Rhodobacterales</taxon>
        <taxon>Paracoccaceae</taxon>
        <taxon>Pararhodobacter</taxon>
    </lineage>
</organism>